<dbReference type="EMBL" id="JWHR01000064">
    <property type="protein sequence ID" value="KHS57851.1"/>
    <property type="molecule type" value="Genomic_DNA"/>
</dbReference>
<dbReference type="InterPro" id="IPR036010">
    <property type="entry name" value="2Fe-2S_ferredoxin-like_sf"/>
</dbReference>
<evidence type="ECO:0000256" key="2">
    <source>
        <dbReference type="ARBA" id="ARBA00022827"/>
    </source>
</evidence>
<keyword evidence="5" id="KW-1185">Reference proteome</keyword>
<accession>A0A0B3VM43</accession>
<protein>
    <recommendedName>
        <fullName evidence="3">2Fe-2S ferredoxin-type domain-containing protein</fullName>
    </recommendedName>
</protein>
<evidence type="ECO:0000313" key="5">
    <source>
        <dbReference type="Proteomes" id="UP000031189"/>
    </source>
</evidence>
<dbReference type="Gene3D" id="3.10.20.30">
    <property type="match status" value="1"/>
</dbReference>
<dbReference type="InterPro" id="IPR012675">
    <property type="entry name" value="Beta-grasp_dom_sf"/>
</dbReference>
<sequence>MGKKVNLKVLPDNYNKEVEAGSRLMDAINENNISIESTCGSKGKCGKCKVKLLEGKISNITENEKKLLSEKEIDEKIVLACERTVLGDITIEIINEDKDMVEKGQIIKSNKNINPIVEKIYLELP</sequence>
<comment type="caution">
    <text evidence="4">The sequence shown here is derived from an EMBL/GenBank/DDBJ whole genome shotgun (WGS) entry which is preliminary data.</text>
</comment>
<dbReference type="RefSeq" id="WP_039679133.1">
    <property type="nucleotide sequence ID" value="NZ_JWHR01000064.1"/>
</dbReference>
<keyword evidence="2" id="KW-0274">FAD</keyword>
<dbReference type="Pfam" id="PF00111">
    <property type="entry name" value="Fer2"/>
    <property type="match status" value="1"/>
</dbReference>
<dbReference type="SUPFAM" id="SSF54292">
    <property type="entry name" value="2Fe-2S ferredoxin-like"/>
    <property type="match status" value="1"/>
</dbReference>
<dbReference type="AlphaFoldDB" id="A0A0B3VM43"/>
<dbReference type="Proteomes" id="UP000031189">
    <property type="component" value="Unassembled WGS sequence"/>
</dbReference>
<dbReference type="GO" id="GO:0051536">
    <property type="term" value="F:iron-sulfur cluster binding"/>
    <property type="evidence" value="ECO:0007669"/>
    <property type="project" value="InterPro"/>
</dbReference>
<dbReference type="PANTHER" id="PTHR43644">
    <property type="entry name" value="NA(+)-TRANSLOCATING NADH-QUINONE REDUCTASE SUBUNIT"/>
    <property type="match status" value="1"/>
</dbReference>
<dbReference type="PROSITE" id="PS51085">
    <property type="entry name" value="2FE2S_FER_2"/>
    <property type="match status" value="1"/>
</dbReference>
<dbReference type="PANTHER" id="PTHR43644:SF1">
    <property type="entry name" value="NAD(P)H-FLAVIN REDUCTASE"/>
    <property type="match status" value="1"/>
</dbReference>
<reference evidence="4 5" key="1">
    <citation type="submission" date="2014-12" db="EMBL/GenBank/DDBJ databases">
        <title>Draft genome sequence of Terrisporobacter sp. 08-306576, isolated from the blood culture of a bacteremia patient.</title>
        <authorList>
            <person name="Lund L.C."/>
            <person name="Sydenham T.V."/>
            <person name="Hogh S.V."/>
            <person name="Skov M.N."/>
            <person name="Kemp M."/>
            <person name="Justesen U.S."/>
        </authorList>
    </citation>
    <scope>NUCLEOTIDE SEQUENCE [LARGE SCALE GENOMIC DNA]</scope>
    <source>
        <strain evidence="4 5">08-306576</strain>
    </source>
</reference>
<evidence type="ECO:0000313" key="4">
    <source>
        <dbReference type="EMBL" id="KHS57851.1"/>
    </source>
</evidence>
<feature type="domain" description="2Fe-2S ferredoxin-type" evidence="3">
    <location>
        <begin position="3"/>
        <end position="97"/>
    </location>
</feature>
<keyword evidence="1" id="KW-0285">Flavoprotein</keyword>
<dbReference type="STRING" id="1577792.QX51_06800"/>
<name>A0A0B3VM43_9FIRM</name>
<gene>
    <name evidence="4" type="ORF">QX51_06800</name>
</gene>
<dbReference type="CDD" id="cd00207">
    <property type="entry name" value="fer2"/>
    <property type="match status" value="1"/>
</dbReference>
<proteinExistence type="predicted"/>
<evidence type="ECO:0000259" key="3">
    <source>
        <dbReference type="PROSITE" id="PS51085"/>
    </source>
</evidence>
<organism evidence="4 5">
    <name type="scientific">Terrisporobacter othiniensis</name>
    <dbReference type="NCBI Taxonomy" id="1577792"/>
    <lineage>
        <taxon>Bacteria</taxon>
        <taxon>Bacillati</taxon>
        <taxon>Bacillota</taxon>
        <taxon>Clostridia</taxon>
        <taxon>Peptostreptococcales</taxon>
        <taxon>Peptostreptococcaceae</taxon>
        <taxon>Terrisporobacter</taxon>
    </lineage>
</organism>
<dbReference type="InterPro" id="IPR001041">
    <property type="entry name" value="2Fe-2S_ferredoxin-type"/>
</dbReference>
<evidence type="ECO:0000256" key="1">
    <source>
        <dbReference type="ARBA" id="ARBA00022630"/>
    </source>
</evidence>